<dbReference type="EMBL" id="JAHLQT010003582">
    <property type="protein sequence ID" value="KAG7176343.1"/>
    <property type="molecule type" value="Genomic_DNA"/>
</dbReference>
<sequence>MKKVNICAEAVRSLR</sequence>
<organism evidence="1 2">
    <name type="scientific">Homarus americanus</name>
    <name type="common">American lobster</name>
    <dbReference type="NCBI Taxonomy" id="6706"/>
    <lineage>
        <taxon>Eukaryota</taxon>
        <taxon>Metazoa</taxon>
        <taxon>Ecdysozoa</taxon>
        <taxon>Arthropoda</taxon>
        <taxon>Crustacea</taxon>
        <taxon>Multicrustacea</taxon>
        <taxon>Malacostraca</taxon>
        <taxon>Eumalacostraca</taxon>
        <taxon>Eucarida</taxon>
        <taxon>Decapoda</taxon>
        <taxon>Pleocyemata</taxon>
        <taxon>Astacidea</taxon>
        <taxon>Nephropoidea</taxon>
        <taxon>Nephropidae</taxon>
        <taxon>Homarus</taxon>
    </lineage>
</organism>
<comment type="caution">
    <text evidence="1">The sequence shown here is derived from an EMBL/GenBank/DDBJ whole genome shotgun (WGS) entry which is preliminary data.</text>
</comment>
<name>A0A8J5TP70_HOMAM</name>
<accession>A0A8J5TP70</accession>
<reference evidence="1" key="1">
    <citation type="journal article" date="2021" name="Sci. Adv.">
        <title>The American lobster genome reveals insights on longevity, neural, and immune adaptations.</title>
        <authorList>
            <person name="Polinski J.M."/>
            <person name="Zimin A.V."/>
            <person name="Clark K.F."/>
            <person name="Kohn A.B."/>
            <person name="Sadowski N."/>
            <person name="Timp W."/>
            <person name="Ptitsyn A."/>
            <person name="Khanna P."/>
            <person name="Romanova D.Y."/>
            <person name="Williams P."/>
            <person name="Greenwood S.J."/>
            <person name="Moroz L.L."/>
            <person name="Walt D.R."/>
            <person name="Bodnar A.G."/>
        </authorList>
    </citation>
    <scope>NUCLEOTIDE SEQUENCE</scope>
    <source>
        <strain evidence="1">GMGI-L3</strain>
    </source>
</reference>
<protein>
    <submittedName>
        <fullName evidence="1">Uncharacterized protein</fullName>
    </submittedName>
</protein>
<gene>
    <name evidence="1" type="ORF">Hamer_G009138</name>
</gene>
<dbReference type="Proteomes" id="UP000747542">
    <property type="component" value="Unassembled WGS sequence"/>
</dbReference>
<proteinExistence type="predicted"/>
<evidence type="ECO:0000313" key="2">
    <source>
        <dbReference type="Proteomes" id="UP000747542"/>
    </source>
</evidence>
<keyword evidence="2" id="KW-1185">Reference proteome</keyword>
<evidence type="ECO:0000313" key="1">
    <source>
        <dbReference type="EMBL" id="KAG7176343.1"/>
    </source>
</evidence>